<proteinExistence type="predicted"/>
<evidence type="ECO:0000256" key="1">
    <source>
        <dbReference type="ARBA" id="ARBA00023015"/>
    </source>
</evidence>
<dbReference type="PANTHER" id="PTHR30055:SF234">
    <property type="entry name" value="HTH-TYPE TRANSCRIPTIONAL REGULATOR BETI"/>
    <property type="match status" value="1"/>
</dbReference>
<keyword evidence="2 4" id="KW-0238">DNA-binding</keyword>
<evidence type="ECO:0000256" key="3">
    <source>
        <dbReference type="ARBA" id="ARBA00023163"/>
    </source>
</evidence>
<feature type="domain" description="HTH tetR-type" evidence="6">
    <location>
        <begin position="22"/>
        <end position="82"/>
    </location>
</feature>
<dbReference type="InterPro" id="IPR015292">
    <property type="entry name" value="Tscrpt_reg_YbiH_C"/>
</dbReference>
<keyword evidence="3" id="KW-0804">Transcription</keyword>
<feature type="DNA-binding region" description="H-T-H motif" evidence="4">
    <location>
        <begin position="45"/>
        <end position="64"/>
    </location>
</feature>
<evidence type="ECO:0000256" key="5">
    <source>
        <dbReference type="SAM" id="MobiDB-lite"/>
    </source>
</evidence>
<evidence type="ECO:0000259" key="6">
    <source>
        <dbReference type="PROSITE" id="PS50977"/>
    </source>
</evidence>
<dbReference type="Proteomes" id="UP001365846">
    <property type="component" value="Unassembled WGS sequence"/>
</dbReference>
<keyword evidence="8" id="KW-1185">Reference proteome</keyword>
<accession>A0ABU8VF84</accession>
<sequence>MAATARKKSPTPARRAQRPDGDATRLHLIETAGKVFAERGLAEATSKEICERAGVPLASVNYHFGSRDGLYEAVLIAAHQQLIGLEEMMALVEHIDDAEAKLRSVLTHFVRFATNANAPWGFRVVLREIMTPSAAMPALIEKAVRPKAQFMRGLVSEVMGLPPEHPSAQRGVVFALLPCLAIMVIPKEIPAKLLPALKETDALAEELMCYVMAGLAAMASAQKAAANPSRSPARPARREKA</sequence>
<dbReference type="Pfam" id="PF09209">
    <property type="entry name" value="CecR_C"/>
    <property type="match status" value="1"/>
</dbReference>
<evidence type="ECO:0000256" key="4">
    <source>
        <dbReference type="PROSITE-ProRule" id="PRU00335"/>
    </source>
</evidence>
<dbReference type="EMBL" id="JBBKZU010000005">
    <property type="protein sequence ID" value="MEJ8812248.1"/>
    <property type="molecule type" value="Genomic_DNA"/>
</dbReference>
<dbReference type="Pfam" id="PF00440">
    <property type="entry name" value="TetR_N"/>
    <property type="match status" value="1"/>
</dbReference>
<dbReference type="Gene3D" id="1.10.357.10">
    <property type="entry name" value="Tetracycline Repressor, domain 2"/>
    <property type="match status" value="1"/>
</dbReference>
<dbReference type="InterPro" id="IPR050109">
    <property type="entry name" value="HTH-type_TetR-like_transc_reg"/>
</dbReference>
<dbReference type="Gene3D" id="1.10.10.60">
    <property type="entry name" value="Homeodomain-like"/>
    <property type="match status" value="1"/>
</dbReference>
<dbReference type="InterPro" id="IPR001647">
    <property type="entry name" value="HTH_TetR"/>
</dbReference>
<feature type="region of interest" description="Disordered" evidence="5">
    <location>
        <begin position="1"/>
        <end position="22"/>
    </location>
</feature>
<evidence type="ECO:0000313" key="7">
    <source>
        <dbReference type="EMBL" id="MEJ8812248.1"/>
    </source>
</evidence>
<evidence type="ECO:0000313" key="8">
    <source>
        <dbReference type="Proteomes" id="UP001365846"/>
    </source>
</evidence>
<dbReference type="PROSITE" id="PS50977">
    <property type="entry name" value="HTH_TETR_2"/>
    <property type="match status" value="1"/>
</dbReference>
<dbReference type="SUPFAM" id="SSF48498">
    <property type="entry name" value="Tetracyclin repressor-like, C-terminal domain"/>
    <property type="match status" value="1"/>
</dbReference>
<name>A0ABU8VF84_9BURK</name>
<dbReference type="PANTHER" id="PTHR30055">
    <property type="entry name" value="HTH-TYPE TRANSCRIPTIONAL REGULATOR RUTR"/>
    <property type="match status" value="1"/>
</dbReference>
<dbReference type="InterPro" id="IPR009057">
    <property type="entry name" value="Homeodomain-like_sf"/>
</dbReference>
<gene>
    <name evidence="7" type="ORF">WKW77_14285</name>
</gene>
<dbReference type="PRINTS" id="PR00455">
    <property type="entry name" value="HTHTETR"/>
</dbReference>
<dbReference type="SUPFAM" id="SSF46689">
    <property type="entry name" value="Homeodomain-like"/>
    <property type="match status" value="1"/>
</dbReference>
<comment type="caution">
    <text evidence="7">The sequence shown here is derived from an EMBL/GenBank/DDBJ whole genome shotgun (WGS) entry which is preliminary data.</text>
</comment>
<protein>
    <submittedName>
        <fullName evidence="7">CerR family C-terminal domain-containing protein</fullName>
    </submittedName>
</protein>
<dbReference type="InterPro" id="IPR036271">
    <property type="entry name" value="Tet_transcr_reg_TetR-rel_C_sf"/>
</dbReference>
<dbReference type="RefSeq" id="WP_340357501.1">
    <property type="nucleotide sequence ID" value="NZ_JBBKZU010000005.1"/>
</dbReference>
<keyword evidence="1" id="KW-0805">Transcription regulation</keyword>
<reference evidence="7 8" key="1">
    <citation type="submission" date="2024-03" db="EMBL/GenBank/DDBJ databases">
        <title>Novel species of the genus Variovorax.</title>
        <authorList>
            <person name="Liu Q."/>
            <person name="Xin Y.-H."/>
        </authorList>
    </citation>
    <scope>NUCLEOTIDE SEQUENCE [LARGE SCALE GENOMIC DNA]</scope>
    <source>
        <strain evidence="7 8">KACC 18899</strain>
    </source>
</reference>
<evidence type="ECO:0000256" key="2">
    <source>
        <dbReference type="ARBA" id="ARBA00023125"/>
    </source>
</evidence>
<organism evidence="7 8">
    <name type="scientific">Variovorax ureilyticus</name>
    <dbReference type="NCBI Taxonomy" id="1836198"/>
    <lineage>
        <taxon>Bacteria</taxon>
        <taxon>Pseudomonadati</taxon>
        <taxon>Pseudomonadota</taxon>
        <taxon>Betaproteobacteria</taxon>
        <taxon>Burkholderiales</taxon>
        <taxon>Comamonadaceae</taxon>
        <taxon>Variovorax</taxon>
    </lineage>
</organism>